<proteinExistence type="predicted"/>
<dbReference type="InterPro" id="IPR012337">
    <property type="entry name" value="RNaseH-like_sf"/>
</dbReference>
<feature type="compositionally biased region" description="Basic and acidic residues" evidence="1">
    <location>
        <begin position="13"/>
        <end position="35"/>
    </location>
</feature>
<dbReference type="EMBL" id="CADCVD010000078">
    <property type="protein sequence ID" value="CAA9444952.1"/>
    <property type="molecule type" value="Genomic_DNA"/>
</dbReference>
<gene>
    <name evidence="3" type="ORF">AVDCRST_MAG37-1723</name>
</gene>
<feature type="region of interest" description="Disordered" evidence="1">
    <location>
        <begin position="1"/>
        <end position="35"/>
    </location>
</feature>
<organism evidence="3">
    <name type="scientific">uncultured Rubrobacteraceae bacterium</name>
    <dbReference type="NCBI Taxonomy" id="349277"/>
    <lineage>
        <taxon>Bacteria</taxon>
        <taxon>Bacillati</taxon>
        <taxon>Actinomycetota</taxon>
        <taxon>Rubrobacteria</taxon>
        <taxon>Rubrobacterales</taxon>
        <taxon>Rubrobacteraceae</taxon>
        <taxon>environmental samples</taxon>
    </lineage>
</organism>
<sequence>MSVNPSVGYPSGEARKGDGWAHETGSRGNRPRSDRWSERLEELHRRIGRHFARSEARERVRRYLVGLLGRVERKNSWQMAEVIGEGDPQGVQRLLNAAKWDADLVRDDLGEYVVEHLGDEESGVLIVDDTGFLKKGEKSVGVARQYTGTAGDTVNCQVGVFLAYASNKGVAFVDRALYMPEE</sequence>
<dbReference type="AlphaFoldDB" id="A0A6J4QNH5"/>
<dbReference type="SUPFAM" id="SSF53098">
    <property type="entry name" value="Ribonuclease H-like"/>
    <property type="match status" value="1"/>
</dbReference>
<evidence type="ECO:0000259" key="2">
    <source>
        <dbReference type="Pfam" id="PF13546"/>
    </source>
</evidence>
<dbReference type="PANTHER" id="PTHR33627">
    <property type="entry name" value="TRANSPOSASE"/>
    <property type="match status" value="1"/>
</dbReference>
<evidence type="ECO:0000313" key="3">
    <source>
        <dbReference type="EMBL" id="CAA9444952.1"/>
    </source>
</evidence>
<evidence type="ECO:0000256" key="1">
    <source>
        <dbReference type="SAM" id="MobiDB-lite"/>
    </source>
</evidence>
<protein>
    <submittedName>
        <fullName evidence="3">Mobile element protein</fullName>
    </submittedName>
</protein>
<dbReference type="InterPro" id="IPR038721">
    <property type="entry name" value="IS701-like_DDE_dom"/>
</dbReference>
<accession>A0A6J4QNH5</accession>
<name>A0A6J4QNH5_9ACTN</name>
<reference evidence="3" key="1">
    <citation type="submission" date="2020-02" db="EMBL/GenBank/DDBJ databases">
        <authorList>
            <person name="Meier V. D."/>
        </authorList>
    </citation>
    <scope>NUCLEOTIDE SEQUENCE</scope>
    <source>
        <strain evidence="3">AVDCRST_MAG37</strain>
    </source>
</reference>
<dbReference type="Pfam" id="PF13546">
    <property type="entry name" value="DDE_5"/>
    <property type="match status" value="1"/>
</dbReference>
<dbReference type="PANTHER" id="PTHR33627:SF1">
    <property type="entry name" value="TRANSPOSASE"/>
    <property type="match status" value="1"/>
</dbReference>
<feature type="domain" description="Transposase IS701-like DDE" evidence="2">
    <location>
        <begin position="50"/>
        <end position="182"/>
    </location>
</feature>
<dbReference type="InterPro" id="IPR039365">
    <property type="entry name" value="IS701-like"/>
</dbReference>